<keyword evidence="3" id="KW-0472">Membrane</keyword>
<sequence length="443" mass="48575">MKCDSPNSDARTASSVRPSRLSRPLRAIATRVVAGVCALAVGVGLAGCGANTAGTVTLDFFQFKSEAADWFKQAAAEFEKENPTIKININNSANAQTDLRTRFVKNRVPDVITFNGDISFGNFAASGVFYDFTDEPIVDKLNPGMVQIAKNLVQTTDQSKKRLYGLPFAGNASGYIYNKAIWRKAGVDPENPPSTWSEFTAMLQKFRDQGINPVEATVADAWTTQAPLASLAGTLVPESEYTNLKKGTTTFQKIWKETVTKEVELFKYADGDKGITYQQGTQNFAKGSAAIIPLGTYAIPQILMINAKADLGFAQMPATENADEQILTAGDDVMITMGANTKHKAEAMKFIEFLMSEKTLNDYADANSAITPLKKTHFGNKALETVRPFFEKNKVADFCDHYIPSSINIGGYLQTMVTSGNTNRFLNQMQTEWDKVQARTFTN</sequence>
<evidence type="ECO:0000256" key="2">
    <source>
        <dbReference type="ARBA" id="ARBA00022729"/>
    </source>
</evidence>
<dbReference type="InterPro" id="IPR006059">
    <property type="entry name" value="SBP"/>
</dbReference>
<dbReference type="EMBL" id="JAFEJS010000003">
    <property type="protein sequence ID" value="MBT1172565.1"/>
    <property type="molecule type" value="Genomic_DNA"/>
</dbReference>
<evidence type="ECO:0000313" key="6">
    <source>
        <dbReference type="EMBL" id="MBT1172565.1"/>
    </source>
</evidence>
<gene>
    <name evidence="6" type="ORF">JS528_04175</name>
</gene>
<evidence type="ECO:0000256" key="1">
    <source>
        <dbReference type="ARBA" id="ARBA00022475"/>
    </source>
</evidence>
<dbReference type="Proteomes" id="UP000773064">
    <property type="component" value="Unassembled WGS sequence"/>
</dbReference>
<proteinExistence type="predicted"/>
<dbReference type="InterPro" id="IPR050490">
    <property type="entry name" value="Bact_solute-bd_prot1"/>
</dbReference>
<protein>
    <submittedName>
        <fullName evidence="6">Extracellular solute-binding protein</fullName>
    </submittedName>
</protein>
<dbReference type="PANTHER" id="PTHR43649">
    <property type="entry name" value="ARABINOSE-BINDING PROTEIN-RELATED"/>
    <property type="match status" value="1"/>
</dbReference>
<dbReference type="Pfam" id="PF01547">
    <property type="entry name" value="SBP_bac_1"/>
    <property type="match status" value="1"/>
</dbReference>
<evidence type="ECO:0000256" key="4">
    <source>
        <dbReference type="ARBA" id="ARBA00023139"/>
    </source>
</evidence>
<evidence type="ECO:0000313" key="7">
    <source>
        <dbReference type="Proteomes" id="UP000773064"/>
    </source>
</evidence>
<keyword evidence="4" id="KW-0564">Palmitate</keyword>
<evidence type="ECO:0000256" key="3">
    <source>
        <dbReference type="ARBA" id="ARBA00023136"/>
    </source>
</evidence>
<dbReference type="RefSeq" id="WP_214357849.1">
    <property type="nucleotide sequence ID" value="NZ_JAFEJS010000003.1"/>
</dbReference>
<comment type="caution">
    <text evidence="6">The sequence shown here is derived from an EMBL/GenBank/DDBJ whole genome shotgun (WGS) entry which is preliminary data.</text>
</comment>
<dbReference type="Gene3D" id="3.40.190.10">
    <property type="entry name" value="Periplasmic binding protein-like II"/>
    <property type="match status" value="2"/>
</dbReference>
<keyword evidence="7" id="KW-1185">Reference proteome</keyword>
<accession>A0ABS5UNT8</accession>
<reference evidence="6 7" key="1">
    <citation type="journal article" date="2021" name="Environ. Microbiol.">
        <title>Genetic insights into the dark matter of the mammalian gut microbiota through targeted genome reconstruction.</title>
        <authorList>
            <person name="Lugli G.A."/>
            <person name="Alessandri G."/>
            <person name="Milani C."/>
            <person name="Viappiani A."/>
            <person name="Fontana F."/>
            <person name="Tarracchini C."/>
            <person name="Mancabelli L."/>
            <person name="Argentini C."/>
            <person name="Ruiz L."/>
            <person name="Margolles A."/>
            <person name="van Sinderen D."/>
            <person name="Turroni F."/>
            <person name="Ventura M."/>
        </authorList>
    </citation>
    <scope>NUCLEOTIDE SEQUENCE [LARGE SCALE GENOMIC DNA]</scope>
    <source>
        <strain evidence="6 7">MA2</strain>
    </source>
</reference>
<dbReference type="SUPFAM" id="SSF53850">
    <property type="entry name" value="Periplasmic binding protein-like II"/>
    <property type="match status" value="1"/>
</dbReference>
<keyword evidence="2" id="KW-0732">Signal</keyword>
<name>A0ABS5UNT8_9BIFI</name>
<evidence type="ECO:0000256" key="5">
    <source>
        <dbReference type="ARBA" id="ARBA00023288"/>
    </source>
</evidence>
<organism evidence="6 7">
    <name type="scientific">Bifidobacterium santillanense</name>
    <dbReference type="NCBI Taxonomy" id="2809028"/>
    <lineage>
        <taxon>Bacteria</taxon>
        <taxon>Bacillati</taxon>
        <taxon>Actinomycetota</taxon>
        <taxon>Actinomycetes</taxon>
        <taxon>Bifidobacteriales</taxon>
        <taxon>Bifidobacteriaceae</taxon>
        <taxon>Bifidobacterium</taxon>
    </lineage>
</organism>
<keyword evidence="1" id="KW-1003">Cell membrane</keyword>
<dbReference type="PANTHER" id="PTHR43649:SF33">
    <property type="entry name" value="POLYGALACTURONAN_RHAMNOGALACTURONAN-BINDING PROTEIN YTCQ"/>
    <property type="match status" value="1"/>
</dbReference>
<keyword evidence="5" id="KW-0449">Lipoprotein</keyword>